<keyword evidence="2" id="KW-1185">Reference proteome</keyword>
<organism evidence="1 2">
    <name type="scientific">Trifolium medium</name>
    <dbReference type="NCBI Taxonomy" id="97028"/>
    <lineage>
        <taxon>Eukaryota</taxon>
        <taxon>Viridiplantae</taxon>
        <taxon>Streptophyta</taxon>
        <taxon>Embryophyta</taxon>
        <taxon>Tracheophyta</taxon>
        <taxon>Spermatophyta</taxon>
        <taxon>Magnoliopsida</taxon>
        <taxon>eudicotyledons</taxon>
        <taxon>Gunneridae</taxon>
        <taxon>Pentapetalae</taxon>
        <taxon>rosids</taxon>
        <taxon>fabids</taxon>
        <taxon>Fabales</taxon>
        <taxon>Fabaceae</taxon>
        <taxon>Papilionoideae</taxon>
        <taxon>50 kb inversion clade</taxon>
        <taxon>NPAAA clade</taxon>
        <taxon>Hologalegina</taxon>
        <taxon>IRL clade</taxon>
        <taxon>Trifolieae</taxon>
        <taxon>Trifolium</taxon>
    </lineage>
</organism>
<sequence length="55" mass="6313">MTVFLKSIDSKTWKVVIKGWNHPVIVDKEGKSTLQLKPEEDWSKEEDELALGNSK</sequence>
<feature type="non-terminal residue" evidence="1">
    <location>
        <position position="55"/>
    </location>
</feature>
<dbReference type="Proteomes" id="UP000265520">
    <property type="component" value="Unassembled WGS sequence"/>
</dbReference>
<dbReference type="AlphaFoldDB" id="A0A392W1R7"/>
<reference evidence="1 2" key="1">
    <citation type="journal article" date="2018" name="Front. Plant Sci.">
        <title>Red Clover (Trifolium pratense) and Zigzag Clover (T. medium) - A Picture of Genomic Similarities and Differences.</title>
        <authorList>
            <person name="Dluhosova J."/>
            <person name="Istvanek J."/>
            <person name="Nedelnik J."/>
            <person name="Repkova J."/>
        </authorList>
    </citation>
    <scope>NUCLEOTIDE SEQUENCE [LARGE SCALE GENOMIC DNA]</scope>
    <source>
        <strain evidence="2">cv. 10/8</strain>
        <tissue evidence="1">Leaf</tissue>
    </source>
</reference>
<comment type="caution">
    <text evidence="1">The sequence shown here is derived from an EMBL/GenBank/DDBJ whole genome shotgun (WGS) entry which is preliminary data.</text>
</comment>
<dbReference type="EMBL" id="LXQA011360427">
    <property type="protein sequence ID" value="MCI94578.1"/>
    <property type="molecule type" value="Genomic_DNA"/>
</dbReference>
<name>A0A392W1R7_9FABA</name>
<accession>A0A392W1R7</accession>
<proteinExistence type="predicted"/>
<evidence type="ECO:0000313" key="2">
    <source>
        <dbReference type="Proteomes" id="UP000265520"/>
    </source>
</evidence>
<protein>
    <submittedName>
        <fullName evidence="1">Gag-pol polyprotein</fullName>
    </submittedName>
</protein>
<evidence type="ECO:0000313" key="1">
    <source>
        <dbReference type="EMBL" id="MCI94578.1"/>
    </source>
</evidence>